<dbReference type="SUPFAM" id="SSF53474">
    <property type="entry name" value="alpha/beta-Hydrolases"/>
    <property type="match status" value="1"/>
</dbReference>
<evidence type="ECO:0000313" key="7">
    <source>
        <dbReference type="EMBL" id="KAF7433715.1"/>
    </source>
</evidence>
<accession>A0A8H6ZXJ9</accession>
<evidence type="ECO:0000256" key="4">
    <source>
        <dbReference type="SAM" id="SignalP"/>
    </source>
</evidence>
<protein>
    <submittedName>
        <fullName evidence="7">Uncharacterized protein</fullName>
    </submittedName>
</protein>
<evidence type="ECO:0000313" key="8">
    <source>
        <dbReference type="Proteomes" id="UP000623687"/>
    </source>
</evidence>
<dbReference type="GO" id="GO:0016787">
    <property type="term" value="F:hydrolase activity"/>
    <property type="evidence" value="ECO:0007669"/>
    <property type="project" value="UniProtKB-KW"/>
</dbReference>
<keyword evidence="8" id="KW-1185">Reference proteome</keyword>
<gene>
    <name evidence="7" type="ORF">PC9H_005678</name>
</gene>
<comment type="similarity">
    <text evidence="1">Belongs to the peptidase S33 family.</text>
</comment>
<dbReference type="PANTHER" id="PTHR43248:SF25">
    <property type="entry name" value="AB HYDROLASE-1 DOMAIN-CONTAINING PROTEIN-RELATED"/>
    <property type="match status" value="1"/>
</dbReference>
<keyword evidence="4" id="KW-0732">Signal</keyword>
<keyword evidence="2" id="KW-0378">Hydrolase</keyword>
<evidence type="ECO:0000256" key="1">
    <source>
        <dbReference type="ARBA" id="ARBA00010088"/>
    </source>
</evidence>
<comment type="caution">
    <text evidence="7">The sequence shown here is derived from an EMBL/GenBank/DDBJ whole genome shotgun (WGS) entry which is preliminary data.</text>
</comment>
<dbReference type="InterPro" id="IPR013595">
    <property type="entry name" value="Pept_S33_TAP-like_C"/>
</dbReference>
<dbReference type="Pfam" id="PF08386">
    <property type="entry name" value="Abhydrolase_4"/>
    <property type="match status" value="1"/>
</dbReference>
<dbReference type="VEuPathDB" id="FungiDB:PC9H_005678"/>
<evidence type="ECO:0000256" key="3">
    <source>
        <dbReference type="SAM" id="MobiDB-lite"/>
    </source>
</evidence>
<dbReference type="EMBL" id="JACETU010000003">
    <property type="protein sequence ID" value="KAF7433715.1"/>
    <property type="molecule type" value="Genomic_DNA"/>
</dbReference>
<feature type="compositionally biased region" description="Polar residues" evidence="3">
    <location>
        <begin position="543"/>
        <end position="557"/>
    </location>
</feature>
<dbReference type="InterPro" id="IPR051601">
    <property type="entry name" value="Serine_prot/Carboxylest_S33"/>
</dbReference>
<dbReference type="Proteomes" id="UP000623687">
    <property type="component" value="Unassembled WGS sequence"/>
</dbReference>
<organism evidence="7 8">
    <name type="scientific">Pleurotus ostreatus</name>
    <name type="common">Oyster mushroom</name>
    <name type="synonym">White-rot fungus</name>
    <dbReference type="NCBI Taxonomy" id="5322"/>
    <lineage>
        <taxon>Eukaryota</taxon>
        <taxon>Fungi</taxon>
        <taxon>Dikarya</taxon>
        <taxon>Basidiomycota</taxon>
        <taxon>Agaricomycotina</taxon>
        <taxon>Agaricomycetes</taxon>
        <taxon>Agaricomycetidae</taxon>
        <taxon>Agaricales</taxon>
        <taxon>Pleurotineae</taxon>
        <taxon>Pleurotaceae</taxon>
        <taxon>Pleurotus</taxon>
    </lineage>
</organism>
<feature type="domain" description="AB hydrolase-1" evidence="5">
    <location>
        <begin position="110"/>
        <end position="293"/>
    </location>
</feature>
<dbReference type="AlphaFoldDB" id="A0A8H6ZXJ9"/>
<dbReference type="OrthoDB" id="425534at2759"/>
<feature type="region of interest" description="Disordered" evidence="3">
    <location>
        <begin position="535"/>
        <end position="573"/>
    </location>
</feature>
<feature type="domain" description="Peptidase S33 tripeptidyl aminopeptidase-like C-terminal" evidence="6">
    <location>
        <begin position="430"/>
        <end position="531"/>
    </location>
</feature>
<dbReference type="InterPro" id="IPR029058">
    <property type="entry name" value="AB_hydrolase_fold"/>
</dbReference>
<dbReference type="PANTHER" id="PTHR43248">
    <property type="entry name" value="2-SUCCINYL-6-HYDROXY-2,4-CYCLOHEXADIENE-1-CARBOXYLATE SYNTHASE"/>
    <property type="match status" value="1"/>
</dbReference>
<reference evidence="7" key="1">
    <citation type="submission" date="2019-07" db="EMBL/GenBank/DDBJ databases">
        <authorList>
            <person name="Palmer J.M."/>
        </authorList>
    </citation>
    <scope>NUCLEOTIDE SEQUENCE</scope>
    <source>
        <strain evidence="7">PC9</strain>
    </source>
</reference>
<dbReference type="RefSeq" id="XP_036633742.1">
    <property type="nucleotide sequence ID" value="XM_036775240.1"/>
</dbReference>
<sequence>MFSARVFATVFASGAILLVLHGAFESSNSVSVGTEADVRVGGVAKAVELGTIWDQIETTPELKWTDCYTQLQCARLRVPLNYSDPKGAPASIALIRFPSPLAGTDEYKGPILLNPGGPGGSGVQLVVNAGQTLSQLLGPNFDIVSFDPRGVGLSVPRASFFDTNVQREMWGSVFDVLNATSDGLARAWGRAQLTGGLAAKHDQRHVFEHINTENTARDMLEIVEAHGRKKIQYWGFSYGTVLGATFASIFPDRIERLVLDGVVDSENYFATLWSNNLLDTDKTLQTFFDGCFEAGPIACPFYEPSPAAISRKLDDLTRHIFLNPVPVQTNISYGLVDYTLLRLTIFQSLYTPYAAFPLLGRALADLADGDGTLLYQFFEQPPFDCSCGAPAPLQPIRDGQTTILCTDGEEVRDTVKELRPFVDDLVGLSQWGEVWATIRIGCTAWPKQQKKHFRGPFVGNTSHPILWVGNTADPVTPVASAHKMAKGFPGSVVLTQDSPGHCSIAAPSSCSQRYIRDYFIHGTLPKEGIVCPVDSPIFPQPQPRTSVNAESEASQQHLGKGRGPAPSDPEMGDVLERLRKSFRVPSPLWLGI</sequence>
<dbReference type="Gene3D" id="3.40.50.1820">
    <property type="entry name" value="alpha/beta hydrolase"/>
    <property type="match status" value="1"/>
</dbReference>
<name>A0A8H6ZXJ9_PLEOS</name>
<evidence type="ECO:0000259" key="6">
    <source>
        <dbReference type="Pfam" id="PF08386"/>
    </source>
</evidence>
<proteinExistence type="inferred from homology"/>
<evidence type="ECO:0000256" key="2">
    <source>
        <dbReference type="ARBA" id="ARBA00022801"/>
    </source>
</evidence>
<dbReference type="InterPro" id="IPR000073">
    <property type="entry name" value="AB_hydrolase_1"/>
</dbReference>
<feature type="chain" id="PRO_5034334396" evidence="4">
    <location>
        <begin position="23"/>
        <end position="592"/>
    </location>
</feature>
<feature type="signal peptide" evidence="4">
    <location>
        <begin position="1"/>
        <end position="22"/>
    </location>
</feature>
<dbReference type="GeneID" id="59375496"/>
<dbReference type="Pfam" id="PF00561">
    <property type="entry name" value="Abhydrolase_1"/>
    <property type="match status" value="1"/>
</dbReference>
<evidence type="ECO:0000259" key="5">
    <source>
        <dbReference type="Pfam" id="PF00561"/>
    </source>
</evidence>